<evidence type="ECO:0000256" key="2">
    <source>
        <dbReference type="SAM" id="Phobius"/>
    </source>
</evidence>
<evidence type="ECO:0000313" key="3">
    <source>
        <dbReference type="EMBL" id="SHO52059.1"/>
    </source>
</evidence>
<dbReference type="RefSeq" id="WP_073615761.1">
    <property type="nucleotide sequence ID" value="NZ_FRFE01000031.1"/>
</dbReference>
<protein>
    <submittedName>
        <fullName evidence="3">Conjugal transfer pilus assembly protein TraB</fullName>
    </submittedName>
</protein>
<name>A0A1M7YHN8_9BACT</name>
<feature type="transmembrane region" description="Helical" evidence="2">
    <location>
        <begin position="15"/>
        <end position="34"/>
    </location>
</feature>
<feature type="coiled-coil region" evidence="1">
    <location>
        <begin position="63"/>
        <end position="90"/>
    </location>
</feature>
<dbReference type="CDD" id="cd16430">
    <property type="entry name" value="TraB"/>
    <property type="match status" value="1"/>
</dbReference>
<keyword evidence="2" id="KW-0472">Membrane</keyword>
<dbReference type="InterPro" id="IPR005498">
    <property type="entry name" value="T4SS_VirB10/TraB/TrbI"/>
</dbReference>
<sequence length="386" mass="41658">MKHFDKLEPRQKKQVVWAVIGIILFILIMAGYNLRSQRTLELAGQPNVKAVELEPDLIEKTMLREARRELESLRVEIEKLKNEQELHKRKQPEKAEQSILPSADEIAKSPPPATVAEKTKWPMPMGEEVAPRARARTVPPAAIPDPEPLVIGEIEVLSNPEAEVIEEPKKKGRAVYLPPSFMEASLLTGFDASTSRKGKGDPEPMLLRIQTPAVLPNDVKGDVEGCFVVAEAVGRLDKERADVRLVSLSCLSKNGQAVIDEQVKGFVTDSDSKVGLSGRVVSRMGAATARAVVAGLFGGAGDWLKAASTTTSVSALGSTQTVESGDIVPYAVGGGLAEGADTLRDFYVDLVKQTTPVIEVGATKKITVVISEGKELVIREIDSGTI</sequence>
<keyword evidence="2" id="KW-0812">Transmembrane</keyword>
<dbReference type="STRING" id="1121416.SAMN02745220_04348"/>
<organism evidence="3 4">
    <name type="scientific">Desulfopila aestuarii DSM 18488</name>
    <dbReference type="NCBI Taxonomy" id="1121416"/>
    <lineage>
        <taxon>Bacteria</taxon>
        <taxon>Pseudomonadati</taxon>
        <taxon>Thermodesulfobacteriota</taxon>
        <taxon>Desulfobulbia</taxon>
        <taxon>Desulfobulbales</taxon>
        <taxon>Desulfocapsaceae</taxon>
        <taxon>Desulfopila</taxon>
    </lineage>
</organism>
<dbReference type="Pfam" id="PF03743">
    <property type="entry name" value="TrbI"/>
    <property type="match status" value="1"/>
</dbReference>
<keyword evidence="4" id="KW-1185">Reference proteome</keyword>
<dbReference type="EMBL" id="FRFE01000031">
    <property type="protein sequence ID" value="SHO52059.1"/>
    <property type="molecule type" value="Genomic_DNA"/>
</dbReference>
<evidence type="ECO:0000256" key="1">
    <source>
        <dbReference type="SAM" id="Coils"/>
    </source>
</evidence>
<reference evidence="3 4" key="1">
    <citation type="submission" date="2016-12" db="EMBL/GenBank/DDBJ databases">
        <authorList>
            <person name="Song W.-J."/>
            <person name="Kurnit D.M."/>
        </authorList>
    </citation>
    <scope>NUCLEOTIDE SEQUENCE [LARGE SCALE GENOMIC DNA]</scope>
    <source>
        <strain evidence="3 4">DSM 18488</strain>
    </source>
</reference>
<proteinExistence type="predicted"/>
<dbReference type="Proteomes" id="UP000184603">
    <property type="component" value="Unassembled WGS sequence"/>
</dbReference>
<dbReference type="AlphaFoldDB" id="A0A1M7YHN8"/>
<evidence type="ECO:0000313" key="4">
    <source>
        <dbReference type="Proteomes" id="UP000184603"/>
    </source>
</evidence>
<keyword evidence="2" id="KW-1133">Transmembrane helix</keyword>
<accession>A0A1M7YHN8</accession>
<gene>
    <name evidence="3" type="ORF">SAMN02745220_04348</name>
</gene>
<dbReference type="OrthoDB" id="15544at2"/>
<keyword evidence="1" id="KW-0175">Coiled coil</keyword>